<evidence type="ECO:0000256" key="1">
    <source>
        <dbReference type="SAM" id="MobiDB-lite"/>
    </source>
</evidence>
<evidence type="ECO:0000313" key="3">
    <source>
        <dbReference type="EMBL" id="MBB6132460.1"/>
    </source>
</evidence>
<protein>
    <recommendedName>
        <fullName evidence="5">Secreted protein</fullName>
    </recommendedName>
</protein>
<evidence type="ECO:0000256" key="2">
    <source>
        <dbReference type="SAM" id="SignalP"/>
    </source>
</evidence>
<keyword evidence="2" id="KW-0732">Signal</keyword>
<accession>A0A7W9U7J6</accession>
<dbReference type="RefSeq" id="WP_183550700.1">
    <property type="nucleotide sequence ID" value="NZ_JACHBX010000001.1"/>
</dbReference>
<feature type="compositionally biased region" description="Polar residues" evidence="1">
    <location>
        <begin position="37"/>
        <end position="49"/>
    </location>
</feature>
<evidence type="ECO:0000313" key="4">
    <source>
        <dbReference type="Proteomes" id="UP000540787"/>
    </source>
</evidence>
<sequence>MAHVIRSTTACLLALATSLTCLSAAAQSTPATGGDANVSQVAARQQAQEIANGDPARWYRNDSEQQTLRKELRAALQEAQNACKQEPAADRKACVAEARATFQRDSALLTKAPSN</sequence>
<proteinExistence type="predicted"/>
<comment type="caution">
    <text evidence="3">The sequence shown here is derived from an EMBL/GenBank/DDBJ whole genome shotgun (WGS) entry which is preliminary data.</text>
</comment>
<keyword evidence="4" id="KW-1185">Reference proteome</keyword>
<feature type="signal peptide" evidence="2">
    <location>
        <begin position="1"/>
        <end position="26"/>
    </location>
</feature>
<evidence type="ECO:0008006" key="5">
    <source>
        <dbReference type="Google" id="ProtNLM"/>
    </source>
</evidence>
<dbReference type="Proteomes" id="UP000540787">
    <property type="component" value="Unassembled WGS sequence"/>
</dbReference>
<dbReference type="EMBL" id="JACHBX010000001">
    <property type="protein sequence ID" value="MBB6132460.1"/>
    <property type="molecule type" value="Genomic_DNA"/>
</dbReference>
<dbReference type="AlphaFoldDB" id="A0A7W9U7J6"/>
<organism evidence="3 4">
    <name type="scientific">Massilia aurea</name>
    <dbReference type="NCBI Taxonomy" id="373040"/>
    <lineage>
        <taxon>Bacteria</taxon>
        <taxon>Pseudomonadati</taxon>
        <taxon>Pseudomonadota</taxon>
        <taxon>Betaproteobacteria</taxon>
        <taxon>Burkholderiales</taxon>
        <taxon>Oxalobacteraceae</taxon>
        <taxon>Telluria group</taxon>
        <taxon>Massilia</taxon>
    </lineage>
</organism>
<reference evidence="3 4" key="1">
    <citation type="submission" date="2020-08" db="EMBL/GenBank/DDBJ databases">
        <title>The Agave Microbiome: Exploring the role of microbial communities in plant adaptations to desert environments.</title>
        <authorList>
            <person name="Partida-Martinez L.P."/>
        </authorList>
    </citation>
    <scope>NUCLEOTIDE SEQUENCE [LARGE SCALE GENOMIC DNA]</scope>
    <source>
        <strain evidence="3 4">AT3.2</strain>
    </source>
</reference>
<feature type="region of interest" description="Disordered" evidence="1">
    <location>
        <begin position="28"/>
        <end position="58"/>
    </location>
</feature>
<gene>
    <name evidence="3" type="ORF">HD842_000571</name>
</gene>
<name>A0A7W9U7J6_9BURK</name>
<feature type="chain" id="PRO_5030837200" description="Secreted protein" evidence="2">
    <location>
        <begin position="27"/>
        <end position="115"/>
    </location>
</feature>